<dbReference type="Proteomes" id="UP000222624">
    <property type="component" value="Genome"/>
</dbReference>
<gene>
    <name evidence="3" type="ORF">JOAD_181</name>
</gene>
<dbReference type="InterPro" id="IPR001387">
    <property type="entry name" value="Cro/C1-type_HTH"/>
</dbReference>
<dbReference type="CDD" id="cd00093">
    <property type="entry name" value="HTH_XRE"/>
    <property type="match status" value="1"/>
</dbReference>
<reference evidence="4" key="1">
    <citation type="submission" date="2017-07" db="EMBL/GenBank/DDBJ databases">
        <authorList>
            <person name="Bickmore M.X."/>
            <person name="Vaden K."/>
            <person name="Brady T.S."/>
            <person name="Tateoka O.B."/>
            <person name="Carter J.L."/>
            <person name="Pape J.A."/>
            <person name="Robinson D.M."/>
            <person name="Russell K.A."/>
            <person name="Staley L.A."/>
            <person name="Stettler J.M."/>
            <person name="Townsend M.H."/>
            <person name="Wienclaw T."/>
            <person name="Williamson T.L."/>
            <person name="Kruger J.L."/>
            <person name="Berg J.A."/>
            <person name="Sharma R."/>
            <person name="Payne A.M."/>
            <person name="Fajardo C.P."/>
            <person name="Breakwell D.P."/>
            <person name="Hope S."/>
            <person name="Grose J.H."/>
        </authorList>
    </citation>
    <scope>NUCLEOTIDE SEQUENCE [LARGE SCALE GENOMIC DNA]</scope>
</reference>
<dbReference type="Pfam" id="PF01381">
    <property type="entry name" value="HTH_3"/>
    <property type="match status" value="1"/>
</dbReference>
<feature type="domain" description="HTH cro/C1-type" evidence="2">
    <location>
        <begin position="24"/>
        <end position="76"/>
    </location>
</feature>
<name>A0A223LHN4_9CAUD</name>
<dbReference type="InterPro" id="IPR010982">
    <property type="entry name" value="Lambda_DNA-bd_dom_sf"/>
</dbReference>
<dbReference type="PROSITE" id="PS50943">
    <property type="entry name" value="HTH_CROC1"/>
    <property type="match status" value="1"/>
</dbReference>
<organism evidence="3 4">
    <name type="scientific">Erwinia phage vB_EamM_Joad</name>
    <dbReference type="NCBI Taxonomy" id="2026081"/>
    <lineage>
        <taxon>Viruses</taxon>
        <taxon>Duplodnaviria</taxon>
        <taxon>Heunggongvirae</taxon>
        <taxon>Uroviricota</taxon>
        <taxon>Caudoviricetes</taxon>
        <taxon>Chimalliviridae</taxon>
        <taxon>Risingsunvirus</taxon>
        <taxon>Risingsunvirus risingsun</taxon>
    </lineage>
</organism>
<evidence type="ECO:0000256" key="1">
    <source>
        <dbReference type="SAM" id="MobiDB-lite"/>
    </source>
</evidence>
<accession>A0A223LHN4</accession>
<dbReference type="EMBL" id="MF459647">
    <property type="protein sequence ID" value="ASU03734.1"/>
    <property type="molecule type" value="Genomic_DNA"/>
</dbReference>
<sequence>MSRKLKSVESVTRFALTRLSSMLYRLHKEKTMKEIAERAGVSASVLSSIKNDTIKSIALPRVLRIIENLNVEYTMNISNRAGIKYYSFEMEGHGHFGRSDKDTVEVREPGKKLPKHVPSTVRYN</sequence>
<proteinExistence type="predicted"/>
<evidence type="ECO:0000313" key="3">
    <source>
        <dbReference type="EMBL" id="ASU03734.1"/>
    </source>
</evidence>
<feature type="compositionally biased region" description="Basic and acidic residues" evidence="1">
    <location>
        <begin position="95"/>
        <end position="111"/>
    </location>
</feature>
<evidence type="ECO:0000313" key="4">
    <source>
        <dbReference type="Proteomes" id="UP000222624"/>
    </source>
</evidence>
<protein>
    <submittedName>
        <fullName evidence="3">Helix turn helix XRE family domain protein</fullName>
    </submittedName>
</protein>
<feature type="region of interest" description="Disordered" evidence="1">
    <location>
        <begin position="95"/>
        <end position="124"/>
    </location>
</feature>
<dbReference type="GO" id="GO:0003677">
    <property type="term" value="F:DNA binding"/>
    <property type="evidence" value="ECO:0007669"/>
    <property type="project" value="InterPro"/>
</dbReference>
<dbReference type="SUPFAM" id="SSF47413">
    <property type="entry name" value="lambda repressor-like DNA-binding domains"/>
    <property type="match status" value="1"/>
</dbReference>
<evidence type="ECO:0000259" key="2">
    <source>
        <dbReference type="PROSITE" id="PS50943"/>
    </source>
</evidence>
<dbReference type="Gene3D" id="1.10.260.40">
    <property type="entry name" value="lambda repressor-like DNA-binding domains"/>
    <property type="match status" value="1"/>
</dbReference>